<protein>
    <recommendedName>
        <fullName evidence="4">DUF456 family protein</fullName>
    </recommendedName>
</protein>
<proteinExistence type="predicted"/>
<gene>
    <name evidence="2" type="ORF">EDD72_106137</name>
</gene>
<dbReference type="Pfam" id="PF04306">
    <property type="entry name" value="DUF456"/>
    <property type="match status" value="1"/>
</dbReference>
<dbReference type="AlphaFoldDB" id="A0A4R3KJ95"/>
<feature type="transmembrane region" description="Helical" evidence="1">
    <location>
        <begin position="12"/>
        <end position="42"/>
    </location>
</feature>
<name>A0A4R3KJ95_9BACI</name>
<dbReference type="RefSeq" id="WP_132768213.1">
    <property type="nucleotide sequence ID" value="NZ_SMAB01000006.1"/>
</dbReference>
<dbReference type="EMBL" id="SMAB01000006">
    <property type="protein sequence ID" value="TCS83208.1"/>
    <property type="molecule type" value="Genomic_DNA"/>
</dbReference>
<feature type="transmembrane region" description="Helical" evidence="1">
    <location>
        <begin position="129"/>
        <end position="155"/>
    </location>
</feature>
<dbReference type="PANTHER" id="PTHR39165:SF1">
    <property type="entry name" value="DUF456 DOMAIN-CONTAINING PROTEIN"/>
    <property type="match status" value="1"/>
</dbReference>
<dbReference type="OrthoDB" id="9808460at2"/>
<evidence type="ECO:0000256" key="1">
    <source>
        <dbReference type="SAM" id="Phobius"/>
    </source>
</evidence>
<keyword evidence="1" id="KW-1133">Transmembrane helix</keyword>
<keyword evidence="3" id="KW-1185">Reference proteome</keyword>
<organism evidence="2 3">
    <name type="scientific">Tepidibacillus fermentans</name>
    <dbReference type="NCBI Taxonomy" id="1281767"/>
    <lineage>
        <taxon>Bacteria</taxon>
        <taxon>Bacillati</taxon>
        <taxon>Bacillota</taxon>
        <taxon>Bacilli</taxon>
        <taxon>Bacillales</taxon>
        <taxon>Bacillaceae</taxon>
        <taxon>Tepidibacillus</taxon>
    </lineage>
</organism>
<comment type="caution">
    <text evidence="2">The sequence shown here is derived from an EMBL/GenBank/DDBJ whole genome shotgun (WGS) entry which is preliminary data.</text>
</comment>
<evidence type="ECO:0000313" key="3">
    <source>
        <dbReference type="Proteomes" id="UP000295788"/>
    </source>
</evidence>
<evidence type="ECO:0008006" key="4">
    <source>
        <dbReference type="Google" id="ProtNLM"/>
    </source>
</evidence>
<accession>A0A4R3KJ95</accession>
<keyword evidence="1" id="KW-0812">Transmembrane</keyword>
<dbReference type="InterPro" id="IPR007403">
    <property type="entry name" value="DUF456"/>
</dbReference>
<reference evidence="2 3" key="1">
    <citation type="submission" date="2019-03" db="EMBL/GenBank/DDBJ databases">
        <title>Genomic Encyclopedia of Type Strains, Phase IV (KMG-IV): sequencing the most valuable type-strain genomes for metagenomic binning, comparative biology and taxonomic classification.</title>
        <authorList>
            <person name="Goeker M."/>
        </authorList>
    </citation>
    <scope>NUCLEOTIDE SEQUENCE [LARGE SCALE GENOMIC DNA]</scope>
    <source>
        <strain evidence="2 3">DSM 23802</strain>
    </source>
</reference>
<feature type="transmembrane region" description="Helical" evidence="1">
    <location>
        <begin position="81"/>
        <end position="109"/>
    </location>
</feature>
<sequence>MTFVWWLLILSLFALSFVGIIMPVIPGVTLIWIGLLLYHFIFFPLVGWQFWLTMFLLTALTIVVDFLASSTWVKRKGGSRLGVWAAIVGILVGPIVFGPLGIIIGPFFFVTGVEMFRGVPWNQASQIGLASLIGLLGGSLVKAVIFLLMIFIFFFKIWF</sequence>
<feature type="transmembrane region" description="Helical" evidence="1">
    <location>
        <begin position="48"/>
        <end position="69"/>
    </location>
</feature>
<dbReference type="Proteomes" id="UP000295788">
    <property type="component" value="Unassembled WGS sequence"/>
</dbReference>
<evidence type="ECO:0000313" key="2">
    <source>
        <dbReference type="EMBL" id="TCS83208.1"/>
    </source>
</evidence>
<dbReference type="PANTHER" id="PTHR39165">
    <property type="entry name" value="IG HYPOTHETICAL 17883"/>
    <property type="match status" value="1"/>
</dbReference>
<keyword evidence="1" id="KW-0472">Membrane</keyword>